<comment type="catalytic activity">
    <reaction evidence="1">
        <text>All bonds known to be hydrolyzed by this endopeptidase have arginine in P1 and an acidic residue in P4. P6 is often occupied by an acidic residue or by a hydroxy-amino-acid residue, the phosphorylation of which enhances cleavage.</text>
        <dbReference type="EC" id="3.4.22.49"/>
    </reaction>
</comment>
<dbReference type="GO" id="GO:0006508">
    <property type="term" value="P:proteolysis"/>
    <property type="evidence" value="ECO:0007669"/>
    <property type="project" value="InterPro"/>
</dbReference>
<dbReference type="PANTHER" id="PTHR12792">
    <property type="entry name" value="EXTRA SPINDLE POLES 1-RELATED"/>
    <property type="match status" value="1"/>
</dbReference>
<reference evidence="7 8" key="1">
    <citation type="submission" date="2016-07" db="EMBL/GenBank/DDBJ databases">
        <title>Pervasive Adenine N6-methylation of Active Genes in Fungi.</title>
        <authorList>
            <consortium name="DOE Joint Genome Institute"/>
            <person name="Mondo S.J."/>
            <person name="Dannebaum R.O."/>
            <person name="Kuo R.C."/>
            <person name="Labutti K."/>
            <person name="Haridas S."/>
            <person name="Kuo A."/>
            <person name="Salamov A."/>
            <person name="Ahrendt S.R."/>
            <person name="Lipzen A."/>
            <person name="Sullivan W."/>
            <person name="Andreopoulos W.B."/>
            <person name="Clum A."/>
            <person name="Lindquist E."/>
            <person name="Daum C."/>
            <person name="Ramamoorthy G.K."/>
            <person name="Gryganskyi A."/>
            <person name="Culley D."/>
            <person name="Magnuson J.K."/>
            <person name="James T.Y."/>
            <person name="O'Malley M.A."/>
            <person name="Stajich J.E."/>
            <person name="Spatafora J.W."/>
            <person name="Visel A."/>
            <person name="Grigoriev I.V."/>
        </authorList>
    </citation>
    <scope>NUCLEOTIDE SEQUENCE [LARGE SCALE GENOMIC DNA]</scope>
    <source>
        <strain evidence="7 8">CBS 115471</strain>
    </source>
</reference>
<evidence type="ECO:0000259" key="6">
    <source>
        <dbReference type="PROSITE" id="PS51700"/>
    </source>
</evidence>
<evidence type="ECO:0000256" key="3">
    <source>
        <dbReference type="ARBA" id="ARBA00022801"/>
    </source>
</evidence>
<dbReference type="PROSITE" id="PS51700">
    <property type="entry name" value="SEPARIN"/>
    <property type="match status" value="1"/>
</dbReference>
<dbReference type="InterPro" id="IPR005314">
    <property type="entry name" value="Peptidase_C50"/>
</dbReference>
<dbReference type="GO" id="GO:0072686">
    <property type="term" value="C:mitotic spindle"/>
    <property type="evidence" value="ECO:0007669"/>
    <property type="project" value="TreeGrafter"/>
</dbReference>
<comment type="caution">
    <text evidence="7">The sequence shown here is derived from an EMBL/GenBank/DDBJ whole genome shotgun (WGS) entry which is preliminary data.</text>
</comment>
<evidence type="ECO:0000256" key="1">
    <source>
        <dbReference type="ARBA" id="ARBA00000451"/>
    </source>
</evidence>
<dbReference type="GO" id="GO:0004197">
    <property type="term" value="F:cysteine-type endopeptidase activity"/>
    <property type="evidence" value="ECO:0007669"/>
    <property type="project" value="InterPro"/>
</dbReference>
<evidence type="ECO:0000256" key="5">
    <source>
        <dbReference type="SAM" id="MobiDB-lite"/>
    </source>
</evidence>
<evidence type="ECO:0000256" key="2">
    <source>
        <dbReference type="ARBA" id="ARBA00012489"/>
    </source>
</evidence>
<evidence type="ECO:0000313" key="8">
    <source>
        <dbReference type="Proteomes" id="UP000193144"/>
    </source>
</evidence>
<dbReference type="EC" id="3.4.22.49" evidence="2"/>
<dbReference type="PANTHER" id="PTHR12792:SF0">
    <property type="entry name" value="SEPARIN"/>
    <property type="match status" value="1"/>
</dbReference>
<keyword evidence="3" id="KW-0378">Hydrolase</keyword>
<dbReference type="InterPro" id="IPR030397">
    <property type="entry name" value="SEPARIN_core_dom"/>
</dbReference>
<keyword evidence="8" id="KW-1185">Reference proteome</keyword>
<dbReference type="Proteomes" id="UP000193144">
    <property type="component" value="Unassembled WGS sequence"/>
</dbReference>
<feature type="domain" description="Peptidase C50" evidence="6">
    <location>
        <begin position="1954"/>
        <end position="2063"/>
    </location>
</feature>
<proteinExistence type="predicted"/>
<protein>
    <recommendedName>
        <fullName evidence="2">separase</fullName>
        <ecNumber evidence="2">3.4.22.49</ecNumber>
    </recommendedName>
</protein>
<feature type="compositionally biased region" description="Basic and acidic residues" evidence="5">
    <location>
        <begin position="1938"/>
        <end position="1948"/>
    </location>
</feature>
<dbReference type="GO" id="GO:0005737">
    <property type="term" value="C:cytoplasm"/>
    <property type="evidence" value="ECO:0007669"/>
    <property type="project" value="TreeGrafter"/>
</dbReference>
<feature type="region of interest" description="Disordered" evidence="5">
    <location>
        <begin position="1938"/>
        <end position="1964"/>
    </location>
</feature>
<evidence type="ECO:0000256" key="4">
    <source>
        <dbReference type="ARBA" id="ARBA00022829"/>
    </source>
</evidence>
<feature type="region of interest" description="Disordered" evidence="5">
    <location>
        <begin position="2140"/>
        <end position="2173"/>
    </location>
</feature>
<feature type="region of interest" description="Disordered" evidence="5">
    <location>
        <begin position="114"/>
        <end position="186"/>
    </location>
</feature>
<dbReference type="GO" id="GO:0051307">
    <property type="term" value="P:meiotic chromosome separation"/>
    <property type="evidence" value="ECO:0007669"/>
    <property type="project" value="TreeGrafter"/>
</dbReference>
<gene>
    <name evidence="7" type="ORF">BCR34DRAFT_603346</name>
</gene>
<sequence>MATTKEETTRARIANIKTDLQSISTCTTTTVSKLREILADKVQEAAQKENVRVKSSQLLGVQPNSGRRVGGKATTTTVDAAKQAPGSLSPKDRYILATEIANITLKSLADALKSSPISKPSPPLSKSKKLGGVDAHKPAAKITTHARSVSFSQKPLQERSVSQVINSPQKRSGPRRSSSYSSCLTTGPPPGLVATAECARVSFAYLRTPEALKVAGKDTPTLQLENGILALTGKLLAHGLDNLALKELRVLKKRLDHFLGVKTSQEARSTVGTAGGPQNISRATEKETLATLLDFGKVDLKSPALPLVIGHQTYVLRLIATTKHPRVIEATWDSLQLSNPSSLTNLILHAAEAPNAQAKATRQLESLSQTILSLCPSISSSDDPLEGTESFYLSPDVVLRLQHLALQIRQRWWTLAKHEANQEKELFEPFAKCLVAFSRRSRLTAEKKYQLAESLYAGLPKSRDQSPLHESGLPSRALIARCLSSLAQAAGLVDEALRWVDATPSLGAEDSAARTASRLVRIATLSVDACIKDSPKPDLQKNIANATGALAGNLGGSSSELDGLFAEVNSLRRIVSKAISLGSSATPASSLGSLVQGQAIGVVAACMHFLVRFIGAPPTTETDAKAHIRYSGRVLMVAKSLKNTIDSVLACVRLPVDSDDRWIALDHLIQDSTSILQHFEDLSVEEPGRKPILPMDLHCPYVKLSNAYWSLYLQLRKANRSPDAQIEAMRRSIDMLCPRPNAERQSGLLAMKLEKLGENLDAFDHGENSRMAFSQSIQNMLDGGLLRDAAMLAGGLPVRQILDTTGPTGTLGRVLKLHHRSFIKYGILHSDELAFFDRSTLPATERGMLLEWQIELYLKALVRNRPWDTALNGSLRIMGERLLELYTGADFPLRRRRACVLLLELSEIQPDLLSKGMLRIEGESQPARATDTLDHGLLRFEDHIRALLQLKLTMRDDTPSTIIIQECLFTWQTMVDSVSSWKDLTDRMDDPEYWLQQMQAVIDYLTAKGEDYICIPTLRLLVKALELQQNENASRLISCLCALGLHSLRLGYSGKAGMAFAKAETVMAGPSISTDARLQWHLAYAEYLLKIGNFTKCETTLSTAKSIAIDDLEFMSLAKSSATLSGRVRFNKILADACYVHSLLSFTKGSPKDASRYAKRCVALNRRIWAALENKANSKRTAQSDSSETDGEGASKGTFDPLSSIRNEKGIPLVMSVTHEALNGPEFWPIVPSLYRGLMLQSLIYAHQGLLQEAVYTAEQAEKVASATHSQSLLTDNRSHIADYWAQGGRSDKAQSVLDTVDLADGHKHISIIQHYSSVARVHHSNKKSAEELAAYEVLERILKDLTVPTFIKSLDSFSSSVDMMAQQMANVSLSVATEEDTAPVKKTRGRKPTPKAAPKVASRIAPQPSRKAAQQSPLMSTSIVEECEPLNIIRAEVCCRKALQHALEEDLTKATELLDSAQGLAKGEASLLHHLATFKTLLLQSMKELSKDFTYNTLPESTIAFPAIGHSDRKSVEAVMAKRANTVVPPTGKGGRGKKIIKEDFIATLRQARDCLVEIHTFSSQVGSAANFQQVSYALGQVTVLLSAASSGEMRGSLHPLYVAFMGELPKYHALRLCQASIEVEQETPSREEVMKWPELASNHTTPHILASTIDFQKEFIDIIPNSWTAVSLALNEAQDELYVTRYQSGQSPFVLRLPMGRHTSRDMDEEGFSYEDGKRDFDEIIDLSDFSTRTGKDMTSKDAKAQWWDERQALDTRLRELLVNIENIWLGGFKGIFSQHPRQPALLARFRKSFENILGQHLPSRRGKTQQKKTVLDTRVLELFVGLGDATNDELDLDEALMDLVYFVVDILQFNGERNAYDEIDFDAIVVETLDALRAYHNASQAVPTTPTHTVLILDKNLHFLPWESMPCLQSLSISRLPSLAALRDRILAARASKEESDDRPGHYIPASAGGTSILNPSEDLSHTLKTIKPRLDDMDGPWSHIVSRAPSEKEFESALKDKELVLYFGHGSGAQFIRSKSIKKLYMKSSTAEDGRQKPGCATTFLFGCSSAHLTENGIYEPSGMLASYLTAGAPAVLGMLWDVTDKDCDRFAIKAGELWGLWPETKDNVEQHKTAKKSAKGKGKVAQLVAEVETARGAQTGRRGRKAREQVDDDKDEAGSGGNGKRRRVGLDEAVREARDACFLRYLNGAAAVVYGIPVFLE</sequence>
<dbReference type="GO" id="GO:0044732">
    <property type="term" value="C:mitotic spindle pole body"/>
    <property type="evidence" value="ECO:0007669"/>
    <property type="project" value="TreeGrafter"/>
</dbReference>
<dbReference type="GO" id="GO:0005634">
    <property type="term" value="C:nucleus"/>
    <property type="evidence" value="ECO:0007669"/>
    <property type="project" value="InterPro"/>
</dbReference>
<feature type="compositionally biased region" description="Polar residues" evidence="5">
    <location>
        <begin position="145"/>
        <end position="170"/>
    </location>
</feature>
<dbReference type="EMBL" id="MCFA01000096">
    <property type="protein sequence ID" value="ORY08698.1"/>
    <property type="molecule type" value="Genomic_DNA"/>
</dbReference>
<accession>A0A1Y1ZEL8</accession>
<dbReference type="OrthoDB" id="10255632at2759"/>
<dbReference type="Pfam" id="PF03568">
    <property type="entry name" value="Separin_C"/>
    <property type="match status" value="1"/>
</dbReference>
<name>A0A1Y1ZEL8_9PLEO</name>
<feature type="region of interest" description="Disordered" evidence="5">
    <location>
        <begin position="1179"/>
        <end position="1203"/>
    </location>
</feature>
<keyword evidence="4" id="KW-0159">Chromosome partition</keyword>
<evidence type="ECO:0000313" key="7">
    <source>
        <dbReference type="EMBL" id="ORY08698.1"/>
    </source>
</evidence>
<feature type="region of interest" description="Disordered" evidence="5">
    <location>
        <begin position="1378"/>
        <end position="1418"/>
    </location>
</feature>
<dbReference type="STRING" id="1231657.A0A1Y1ZEL8"/>
<organism evidence="7 8">
    <name type="scientific">Clohesyomyces aquaticus</name>
    <dbReference type="NCBI Taxonomy" id="1231657"/>
    <lineage>
        <taxon>Eukaryota</taxon>
        <taxon>Fungi</taxon>
        <taxon>Dikarya</taxon>
        <taxon>Ascomycota</taxon>
        <taxon>Pezizomycotina</taxon>
        <taxon>Dothideomycetes</taxon>
        <taxon>Pleosporomycetidae</taxon>
        <taxon>Pleosporales</taxon>
        <taxon>Lindgomycetaceae</taxon>
        <taxon>Clohesyomyces</taxon>
    </lineage>
</organism>